<name>A0A844G1F6_9BACT</name>
<dbReference type="InterPro" id="IPR020904">
    <property type="entry name" value="Sc_DH/Rdtase_CS"/>
</dbReference>
<evidence type="ECO:0000256" key="2">
    <source>
        <dbReference type="ARBA" id="ARBA00023002"/>
    </source>
</evidence>
<dbReference type="PRINTS" id="PR00080">
    <property type="entry name" value="SDRFAMILY"/>
</dbReference>
<evidence type="ECO:0000313" key="5">
    <source>
        <dbReference type="Proteomes" id="UP000435649"/>
    </source>
</evidence>
<gene>
    <name evidence="4" type="ORF">FYJ85_06800</name>
</gene>
<dbReference type="InterPro" id="IPR002347">
    <property type="entry name" value="SDR_fam"/>
</dbReference>
<dbReference type="SUPFAM" id="SSF51735">
    <property type="entry name" value="NAD(P)-binding Rossmann-fold domains"/>
    <property type="match status" value="1"/>
</dbReference>
<dbReference type="RefSeq" id="WP_154417486.1">
    <property type="nucleotide sequence ID" value="NZ_VUNS01000005.1"/>
</dbReference>
<comment type="similarity">
    <text evidence="1 3">Belongs to the short-chain dehydrogenases/reductases (SDR) family.</text>
</comment>
<reference evidence="4 5" key="1">
    <citation type="submission" date="2019-08" db="EMBL/GenBank/DDBJ databases">
        <title>In-depth cultivation of the pig gut microbiome towards novel bacterial diversity and tailored functional studies.</title>
        <authorList>
            <person name="Wylensek D."/>
            <person name="Hitch T.C.A."/>
            <person name="Clavel T."/>
        </authorList>
    </citation>
    <scope>NUCLEOTIDE SEQUENCE [LARGE SCALE GENOMIC DNA]</scope>
    <source>
        <strain evidence="4 5">BBE-744-WT-12</strain>
    </source>
</reference>
<protein>
    <submittedName>
        <fullName evidence="4">SDR family oxidoreductase</fullName>
    </submittedName>
</protein>
<dbReference type="Gene3D" id="3.40.50.720">
    <property type="entry name" value="NAD(P)-binding Rossmann-like Domain"/>
    <property type="match status" value="1"/>
</dbReference>
<dbReference type="PANTHER" id="PTHR42760:SF133">
    <property type="entry name" value="3-OXOACYL-[ACYL-CARRIER-PROTEIN] REDUCTASE"/>
    <property type="match status" value="1"/>
</dbReference>
<sequence length="249" mass="25510">MEKRLIGKVALVTGSSGVIGPAIVRRLAAEGAVVAATDRSLETARAVADEAAASGGEVRAFALDVTDAAQVDSAFAAVEAGLGPVDILVNNAGFVRKSSDPFQLVEEELWSRILDVNLGGVIRCCRRVLGGMIARRYGKIINLGSIAGVSGLPGWADYAASKGGVIAFSKTIAMEAGAHGVTVNCVSPGMIGVESGENRGTWLGRSGTGEDVAGVIAFLASPEADYITGCNYMVDGGRVVGPKNASWNE</sequence>
<dbReference type="EMBL" id="VUNS01000005">
    <property type="protein sequence ID" value="MST96752.1"/>
    <property type="molecule type" value="Genomic_DNA"/>
</dbReference>
<dbReference type="Proteomes" id="UP000435649">
    <property type="component" value="Unassembled WGS sequence"/>
</dbReference>
<dbReference type="GO" id="GO:0016616">
    <property type="term" value="F:oxidoreductase activity, acting on the CH-OH group of donors, NAD or NADP as acceptor"/>
    <property type="evidence" value="ECO:0007669"/>
    <property type="project" value="TreeGrafter"/>
</dbReference>
<evidence type="ECO:0000256" key="1">
    <source>
        <dbReference type="ARBA" id="ARBA00006484"/>
    </source>
</evidence>
<dbReference type="PANTHER" id="PTHR42760">
    <property type="entry name" value="SHORT-CHAIN DEHYDROGENASES/REDUCTASES FAMILY MEMBER"/>
    <property type="match status" value="1"/>
</dbReference>
<accession>A0A844G1F6</accession>
<dbReference type="AlphaFoldDB" id="A0A844G1F6"/>
<evidence type="ECO:0000313" key="4">
    <source>
        <dbReference type="EMBL" id="MST96752.1"/>
    </source>
</evidence>
<dbReference type="InterPro" id="IPR036291">
    <property type="entry name" value="NAD(P)-bd_dom_sf"/>
</dbReference>
<dbReference type="PROSITE" id="PS00061">
    <property type="entry name" value="ADH_SHORT"/>
    <property type="match status" value="1"/>
</dbReference>
<dbReference type="PRINTS" id="PR00081">
    <property type="entry name" value="GDHRDH"/>
</dbReference>
<organism evidence="4 5">
    <name type="scientific">Victivallis lenta</name>
    <dbReference type="NCBI Taxonomy" id="2606640"/>
    <lineage>
        <taxon>Bacteria</taxon>
        <taxon>Pseudomonadati</taxon>
        <taxon>Lentisphaerota</taxon>
        <taxon>Lentisphaeria</taxon>
        <taxon>Victivallales</taxon>
        <taxon>Victivallaceae</taxon>
        <taxon>Victivallis</taxon>
    </lineage>
</organism>
<dbReference type="Pfam" id="PF00106">
    <property type="entry name" value="adh_short"/>
    <property type="match status" value="1"/>
</dbReference>
<keyword evidence="2" id="KW-0560">Oxidoreductase</keyword>
<comment type="caution">
    <text evidence="4">The sequence shown here is derived from an EMBL/GenBank/DDBJ whole genome shotgun (WGS) entry which is preliminary data.</text>
</comment>
<dbReference type="FunFam" id="3.40.50.720:FF:000084">
    <property type="entry name" value="Short-chain dehydrogenase reductase"/>
    <property type="match status" value="1"/>
</dbReference>
<keyword evidence="5" id="KW-1185">Reference proteome</keyword>
<proteinExistence type="inferred from homology"/>
<evidence type="ECO:0000256" key="3">
    <source>
        <dbReference type="RuleBase" id="RU000363"/>
    </source>
</evidence>